<dbReference type="InterPro" id="IPR050361">
    <property type="entry name" value="MPP/UQCRC_Complex"/>
</dbReference>
<name>A0A7Y4JYM2_9BACT</name>
<organism evidence="5 6">
    <name type="scientific">Corallococcus exercitus</name>
    <dbReference type="NCBI Taxonomy" id="2316736"/>
    <lineage>
        <taxon>Bacteria</taxon>
        <taxon>Pseudomonadati</taxon>
        <taxon>Myxococcota</taxon>
        <taxon>Myxococcia</taxon>
        <taxon>Myxococcales</taxon>
        <taxon>Cystobacterineae</taxon>
        <taxon>Myxococcaceae</taxon>
        <taxon>Corallococcus</taxon>
    </lineage>
</organism>
<protein>
    <submittedName>
        <fullName evidence="5">Insulinase family protein</fullName>
    </submittedName>
</protein>
<reference evidence="5 6" key="1">
    <citation type="submission" date="2020-05" db="EMBL/GenBank/DDBJ databases">
        <authorList>
            <person name="Whitworth D."/>
        </authorList>
    </citation>
    <scope>NUCLEOTIDE SEQUENCE [LARGE SCALE GENOMIC DNA]</scope>
    <source>
        <strain evidence="5 6">CA046A</strain>
    </source>
</reference>
<dbReference type="InterPro" id="IPR011765">
    <property type="entry name" value="Pept_M16_N"/>
</dbReference>
<dbReference type="SUPFAM" id="SSF63411">
    <property type="entry name" value="LuxS/MPP-like metallohydrolase"/>
    <property type="match status" value="2"/>
</dbReference>
<evidence type="ECO:0000313" key="6">
    <source>
        <dbReference type="Proteomes" id="UP000528460"/>
    </source>
</evidence>
<evidence type="ECO:0000259" key="3">
    <source>
        <dbReference type="Pfam" id="PF00675"/>
    </source>
</evidence>
<dbReference type="GO" id="GO:0046872">
    <property type="term" value="F:metal ion binding"/>
    <property type="evidence" value="ECO:0007669"/>
    <property type="project" value="InterPro"/>
</dbReference>
<dbReference type="PANTHER" id="PTHR11851:SF224">
    <property type="entry name" value="PROCESSING PROTEASE"/>
    <property type="match status" value="1"/>
</dbReference>
<feature type="signal peptide" evidence="2">
    <location>
        <begin position="1"/>
        <end position="23"/>
    </location>
</feature>
<dbReference type="InterPro" id="IPR011249">
    <property type="entry name" value="Metalloenz_LuxS/M16"/>
</dbReference>
<dbReference type="Pfam" id="PF00675">
    <property type="entry name" value="Peptidase_M16"/>
    <property type="match status" value="1"/>
</dbReference>
<evidence type="ECO:0000256" key="1">
    <source>
        <dbReference type="SAM" id="MobiDB-lite"/>
    </source>
</evidence>
<gene>
    <name evidence="5" type="ORF">HNS30_31565</name>
</gene>
<dbReference type="RefSeq" id="WP_171420754.1">
    <property type="nucleotide sequence ID" value="NZ_JABFJW010000345.1"/>
</dbReference>
<feature type="compositionally biased region" description="Pro residues" evidence="1">
    <location>
        <begin position="24"/>
        <end position="34"/>
    </location>
</feature>
<evidence type="ECO:0000259" key="4">
    <source>
        <dbReference type="Pfam" id="PF05193"/>
    </source>
</evidence>
<feature type="chain" id="PRO_5031518489" evidence="2">
    <location>
        <begin position="24"/>
        <end position="507"/>
    </location>
</feature>
<dbReference type="AlphaFoldDB" id="A0A7Y4JYM2"/>
<keyword evidence="2" id="KW-0732">Signal</keyword>
<dbReference type="PROSITE" id="PS51257">
    <property type="entry name" value="PROKAR_LIPOPROTEIN"/>
    <property type="match status" value="1"/>
</dbReference>
<dbReference type="Proteomes" id="UP000528460">
    <property type="component" value="Unassembled WGS sequence"/>
</dbReference>
<dbReference type="EMBL" id="JABFJW010000345">
    <property type="protein sequence ID" value="NOK13595.1"/>
    <property type="molecule type" value="Genomic_DNA"/>
</dbReference>
<feature type="domain" description="Peptidase M16 N-terminal" evidence="3">
    <location>
        <begin position="85"/>
        <end position="189"/>
    </location>
</feature>
<evidence type="ECO:0000256" key="2">
    <source>
        <dbReference type="SAM" id="SignalP"/>
    </source>
</evidence>
<proteinExistence type="predicted"/>
<dbReference type="Pfam" id="PF05193">
    <property type="entry name" value="Peptidase_M16_C"/>
    <property type="match status" value="1"/>
</dbReference>
<feature type="domain" description="Peptidase M16 C-terminal" evidence="4">
    <location>
        <begin position="231"/>
        <end position="408"/>
    </location>
</feature>
<sequence length="507" mass="53849">MHRRILTALLTLSIAGCATTKPAETPPAQPPPAEQPQSQTPAQDAESFRDQPPKPGQSPELVLPTFQQAKLDNGLTVIVSTRKELPLVFAGIAFAAGVSQEPAAKLGIADLSYRMLLEGAGKRDTVALDNAFADLGVSPAMSVDPDGAFVGARVLTTNVDAVMSLLADVVLRPTFDAKAFERRKKQQLGELVRRMGDPNFLAQQAYYQAVFGADHPYGHTSGGTPKTVEALTLADAKNFYAKNTGPRAAALIMTGDVTLQQAVELGKKYFGGWKGGAVAPKPPPAPPAPPRQQVRVVPKPGLEQTVVLVGRPGLAAGHPDEYPLELATTVFGGFFGSRLNMNIREDKGYSYGANAHLGTRLGVGPLTAYAAVRQDVTGPALNEFIKELAGIKSNPISEKELAAAREGLIRAFPGAFETVEGLGGSAAQLYFHRRPMDEFRRSVEGLQNASAAEVQRVAESYLDPANMQVVLVGDPLVIQEQVTPLNLGKLTLVETPASDMTPKPAVP</sequence>
<dbReference type="PANTHER" id="PTHR11851">
    <property type="entry name" value="METALLOPROTEASE"/>
    <property type="match status" value="1"/>
</dbReference>
<feature type="region of interest" description="Disordered" evidence="1">
    <location>
        <begin position="19"/>
        <end position="60"/>
    </location>
</feature>
<evidence type="ECO:0000313" key="5">
    <source>
        <dbReference type="EMBL" id="NOK13595.1"/>
    </source>
</evidence>
<comment type="caution">
    <text evidence="5">The sequence shown here is derived from an EMBL/GenBank/DDBJ whole genome shotgun (WGS) entry which is preliminary data.</text>
</comment>
<accession>A0A7Y4JYM2</accession>
<dbReference type="InterPro" id="IPR007863">
    <property type="entry name" value="Peptidase_M16_C"/>
</dbReference>
<dbReference type="Gene3D" id="3.30.830.10">
    <property type="entry name" value="Metalloenzyme, LuxS/M16 peptidase-like"/>
    <property type="match status" value="2"/>
</dbReference>